<dbReference type="Gene3D" id="3.40.50.960">
    <property type="entry name" value="Lumazine/riboflavin synthase"/>
    <property type="match status" value="1"/>
</dbReference>
<protein>
    <recommendedName>
        <fullName evidence="3 7">6,7-dimethyl-8-ribityllumazine synthase</fullName>
        <shortName evidence="7">DMRL synthase</shortName>
        <shortName evidence="7">LS</shortName>
        <shortName evidence="7">Lumazine synthase</shortName>
        <ecNumber evidence="3 7">2.5.1.78</ecNumber>
    </recommendedName>
</protein>
<dbReference type="CDD" id="cd09209">
    <property type="entry name" value="Lumazine_synthase-I"/>
    <property type="match status" value="1"/>
</dbReference>
<dbReference type="HAMAP" id="MF_00178">
    <property type="entry name" value="Lumazine_synth"/>
    <property type="match status" value="1"/>
</dbReference>
<dbReference type="PANTHER" id="PTHR21058">
    <property type="entry name" value="6,7-DIMETHYL-8-RIBITYLLUMAZINE SYNTHASE DMRL SYNTHASE LUMAZINE SYNTHASE"/>
    <property type="match status" value="1"/>
</dbReference>
<evidence type="ECO:0000256" key="7">
    <source>
        <dbReference type="HAMAP-Rule" id="MF_00178"/>
    </source>
</evidence>
<dbReference type="InterPro" id="IPR036467">
    <property type="entry name" value="LS/RS_sf"/>
</dbReference>
<accession>A0ABT0DMU8</accession>
<comment type="caution">
    <text evidence="8">The sequence shown here is derived from an EMBL/GenBank/DDBJ whole genome shotgun (WGS) entry which is preliminary data.</text>
</comment>
<keyword evidence="4 7" id="KW-0686">Riboflavin biosynthesis</keyword>
<feature type="binding site" evidence="7">
    <location>
        <begin position="61"/>
        <end position="63"/>
    </location>
    <ligand>
        <name>5-amino-6-(D-ribitylamino)uracil</name>
        <dbReference type="ChEBI" id="CHEBI:15934"/>
    </ligand>
</feature>
<evidence type="ECO:0000256" key="4">
    <source>
        <dbReference type="ARBA" id="ARBA00022619"/>
    </source>
</evidence>
<feature type="binding site" evidence="7">
    <location>
        <position position="137"/>
    </location>
    <ligand>
        <name>(2S)-2-hydroxy-3-oxobutyl phosphate</name>
        <dbReference type="ChEBI" id="CHEBI:58830"/>
    </ligand>
</feature>
<evidence type="ECO:0000256" key="6">
    <source>
        <dbReference type="ARBA" id="ARBA00048785"/>
    </source>
</evidence>
<evidence type="ECO:0000256" key="1">
    <source>
        <dbReference type="ARBA" id="ARBA00004917"/>
    </source>
</evidence>
<feature type="binding site" evidence="7">
    <location>
        <begin position="95"/>
        <end position="96"/>
    </location>
    <ligand>
        <name>(2S)-2-hydroxy-3-oxobutyl phosphate</name>
        <dbReference type="ChEBI" id="CHEBI:58830"/>
    </ligand>
</feature>
<dbReference type="InterPro" id="IPR002180">
    <property type="entry name" value="LS/RS"/>
</dbReference>
<feature type="binding site" evidence="7">
    <location>
        <position position="123"/>
    </location>
    <ligand>
        <name>5-amino-6-(D-ribitylamino)uracil</name>
        <dbReference type="ChEBI" id="CHEBI:15934"/>
    </ligand>
</feature>
<evidence type="ECO:0000313" key="9">
    <source>
        <dbReference type="Proteomes" id="UP001202867"/>
    </source>
</evidence>
<dbReference type="RefSeq" id="WP_247200606.1">
    <property type="nucleotide sequence ID" value="NZ_JALKCG010000003.1"/>
</dbReference>
<dbReference type="Proteomes" id="UP001202867">
    <property type="component" value="Unassembled WGS sequence"/>
</dbReference>
<evidence type="ECO:0000256" key="3">
    <source>
        <dbReference type="ARBA" id="ARBA00012664"/>
    </source>
</evidence>
<sequence>MASPRPPRASDAAAAIPLTGARVLIVEARFYDDIADELLAGALATVEAAGATADIVTMPGALEIPAAIAIALDGAEAAGAPYDAVVALGCVVRGETYHFEIVAGESSRALMDLSVARKLALGNGILTVENDEQAWVRARVSEGNKGGGAVEAAFAVLRLKRRAGQAI</sequence>
<dbReference type="NCBIfam" id="TIGR00114">
    <property type="entry name" value="lumazine-synth"/>
    <property type="match status" value="1"/>
</dbReference>
<evidence type="ECO:0000256" key="2">
    <source>
        <dbReference type="ARBA" id="ARBA00007424"/>
    </source>
</evidence>
<comment type="catalytic activity">
    <reaction evidence="6 7">
        <text>(2S)-2-hydroxy-3-oxobutyl phosphate + 5-amino-6-(D-ribitylamino)uracil = 6,7-dimethyl-8-(1-D-ribityl)lumazine + phosphate + 2 H2O + H(+)</text>
        <dbReference type="Rhea" id="RHEA:26152"/>
        <dbReference type="ChEBI" id="CHEBI:15377"/>
        <dbReference type="ChEBI" id="CHEBI:15378"/>
        <dbReference type="ChEBI" id="CHEBI:15934"/>
        <dbReference type="ChEBI" id="CHEBI:43474"/>
        <dbReference type="ChEBI" id="CHEBI:58201"/>
        <dbReference type="ChEBI" id="CHEBI:58830"/>
        <dbReference type="EC" id="2.5.1.78"/>
    </reaction>
</comment>
<name>A0ABT0DMU8_9HYPH</name>
<reference evidence="9" key="2">
    <citation type="submission" date="2023-07" db="EMBL/GenBank/DDBJ databases">
        <title>Ancylobacter moscoviensis sp. nov., facultatively methylotrophic bacteria from activated sludge and the reclassification of Starkeya novella (Starkey 1934) Kelly et al. 2000 as Ancylobacter novellus comb. nov., Starkeya koreensis Im et al. 2006 as Ancylobacter koreensis comb.nov., Angulomicrobium tetraedrale Vasil'eva et al. 1986 as Ancylobacter tetraedralis comb. nov., Angulomicrobium amanitiforme Fritz et al. 2004 as Ancylobacter amanitiformis comb. nov. and Methylorhabdus multivorans Doronina et al. 1996 as Ancylobacter multivorans comb. nov. and emended description of the genus Ancylobacter.</title>
        <authorList>
            <person name="Doronina N."/>
            <person name="Chemodurova A."/>
            <person name="Grouzdev D."/>
            <person name="Koziaeva V."/>
            <person name="Shi W."/>
            <person name="Wu L."/>
            <person name="Kaparullina E."/>
        </authorList>
    </citation>
    <scope>NUCLEOTIDE SEQUENCE [LARGE SCALE GENOMIC DNA]</scope>
    <source>
        <strain evidence="9">Jip08</strain>
    </source>
</reference>
<dbReference type="GO" id="GO:0000906">
    <property type="term" value="F:6,7-dimethyl-8-ribityllumazine synthase activity"/>
    <property type="evidence" value="ECO:0007669"/>
    <property type="project" value="UniProtKB-EC"/>
</dbReference>
<evidence type="ECO:0000256" key="5">
    <source>
        <dbReference type="ARBA" id="ARBA00022679"/>
    </source>
</evidence>
<dbReference type="Pfam" id="PF00885">
    <property type="entry name" value="DMRL_synthase"/>
    <property type="match status" value="1"/>
</dbReference>
<dbReference type="EMBL" id="JALKCG010000003">
    <property type="protein sequence ID" value="MCK0208601.1"/>
    <property type="molecule type" value="Genomic_DNA"/>
</dbReference>
<keyword evidence="9" id="KW-1185">Reference proteome</keyword>
<dbReference type="PANTHER" id="PTHR21058:SF0">
    <property type="entry name" value="6,7-DIMETHYL-8-RIBITYLLUMAZINE SYNTHASE"/>
    <property type="match status" value="1"/>
</dbReference>
<comment type="pathway">
    <text evidence="1 7">Cofactor biosynthesis; riboflavin biosynthesis; riboflavin from 2-hydroxy-3-oxobutyl phosphate and 5-amino-6-(D-ribitylamino)uracil: step 1/2.</text>
</comment>
<comment type="function">
    <text evidence="7">Catalyzes the formation of 6,7-dimethyl-8-ribityllumazine by condensation of 5-amino-6-(D-ribitylamino)uracil with 3,4-dihydroxy-2-butanone 4-phosphate. This is the penultimate step in the biosynthesis of riboflavin.</text>
</comment>
<dbReference type="InterPro" id="IPR034964">
    <property type="entry name" value="LS"/>
</dbReference>
<feature type="active site" description="Proton donor" evidence="7">
    <location>
        <position position="98"/>
    </location>
</feature>
<organism evidence="8 9">
    <name type="scientific">Ancylobacter koreensis</name>
    <dbReference type="NCBI Taxonomy" id="266121"/>
    <lineage>
        <taxon>Bacteria</taxon>
        <taxon>Pseudomonadati</taxon>
        <taxon>Pseudomonadota</taxon>
        <taxon>Alphaproteobacteria</taxon>
        <taxon>Hyphomicrobiales</taxon>
        <taxon>Xanthobacteraceae</taxon>
        <taxon>Ancylobacter</taxon>
    </lineage>
</organism>
<feature type="binding site" evidence="7">
    <location>
        <begin position="90"/>
        <end position="92"/>
    </location>
    <ligand>
        <name>5-amino-6-(D-ribitylamino)uracil</name>
        <dbReference type="ChEBI" id="CHEBI:15934"/>
    </ligand>
</feature>
<gene>
    <name evidence="7 8" type="primary">ribH</name>
    <name evidence="8" type="ORF">MWN33_11225</name>
</gene>
<reference evidence="8 9" key="1">
    <citation type="submission" date="2022-04" db="EMBL/GenBank/DDBJ databases">
        <authorList>
            <person name="Grouzdev D.S."/>
            <person name="Pantiukh K.S."/>
            <person name="Krutkina M.S."/>
        </authorList>
    </citation>
    <scope>NUCLEOTIDE SEQUENCE [LARGE SCALE GENOMIC DNA]</scope>
    <source>
        <strain evidence="8 9">Jip08</strain>
    </source>
</reference>
<proteinExistence type="inferred from homology"/>
<dbReference type="SUPFAM" id="SSF52121">
    <property type="entry name" value="Lumazine synthase"/>
    <property type="match status" value="1"/>
</dbReference>
<comment type="similarity">
    <text evidence="2 7">Belongs to the DMRL synthase family.</text>
</comment>
<dbReference type="EC" id="2.5.1.78" evidence="3 7"/>
<evidence type="ECO:0000313" key="8">
    <source>
        <dbReference type="EMBL" id="MCK0208601.1"/>
    </source>
</evidence>
<keyword evidence="5 7" id="KW-0808">Transferase</keyword>
<feature type="binding site" evidence="7">
    <location>
        <position position="30"/>
    </location>
    <ligand>
        <name>5-amino-6-(D-ribitylamino)uracil</name>
        <dbReference type="ChEBI" id="CHEBI:15934"/>
    </ligand>
</feature>